<evidence type="ECO:0000256" key="6">
    <source>
        <dbReference type="SAM" id="Phobius"/>
    </source>
</evidence>
<evidence type="ECO:0000256" key="4">
    <source>
        <dbReference type="ARBA" id="ARBA00023136"/>
    </source>
</evidence>
<accession>A0A2N3VG12</accession>
<keyword evidence="1" id="KW-1003">Cell membrane</keyword>
<feature type="compositionally biased region" description="Basic and acidic residues" evidence="5">
    <location>
        <begin position="12"/>
        <end position="30"/>
    </location>
</feature>
<keyword evidence="2 6" id="KW-0812">Transmembrane</keyword>
<comment type="caution">
    <text evidence="8">The sequence shown here is derived from an EMBL/GenBank/DDBJ whole genome shotgun (WGS) entry which is preliminary data.</text>
</comment>
<dbReference type="Pfam" id="PF06305">
    <property type="entry name" value="LapA_dom"/>
    <property type="match status" value="1"/>
</dbReference>
<proteinExistence type="predicted"/>
<keyword evidence="4 6" id="KW-0472">Membrane</keyword>
<evidence type="ECO:0000313" key="8">
    <source>
        <dbReference type="EMBL" id="PKV80569.1"/>
    </source>
</evidence>
<evidence type="ECO:0000256" key="2">
    <source>
        <dbReference type="ARBA" id="ARBA00022692"/>
    </source>
</evidence>
<feature type="region of interest" description="Disordered" evidence="5">
    <location>
        <begin position="1"/>
        <end position="44"/>
    </location>
</feature>
<evidence type="ECO:0000313" key="9">
    <source>
        <dbReference type="Proteomes" id="UP000233766"/>
    </source>
</evidence>
<dbReference type="InterPro" id="IPR010445">
    <property type="entry name" value="LapA_dom"/>
</dbReference>
<sequence length="126" mass="13357">MSTPAESGASPAEHDPPPTDRTGKHSKPAEPAKPASKPVPVPRDAVHGSRTGYTWIALLAAALLGIVLLIFIIQNLDKVRTNLLFWDFELPLGITVLLSVIAGALVMGLVGGVRILQLRHAAKKSL</sequence>
<keyword evidence="3 6" id="KW-1133">Transmembrane helix</keyword>
<evidence type="ECO:0000259" key="7">
    <source>
        <dbReference type="Pfam" id="PF06305"/>
    </source>
</evidence>
<organism evidence="8 9">
    <name type="scientific">Nocardia fluminea</name>
    <dbReference type="NCBI Taxonomy" id="134984"/>
    <lineage>
        <taxon>Bacteria</taxon>
        <taxon>Bacillati</taxon>
        <taxon>Actinomycetota</taxon>
        <taxon>Actinomycetes</taxon>
        <taxon>Mycobacteriales</taxon>
        <taxon>Nocardiaceae</taxon>
        <taxon>Nocardia</taxon>
    </lineage>
</organism>
<dbReference type="EMBL" id="PJMW01000002">
    <property type="protein sequence ID" value="PKV80569.1"/>
    <property type="molecule type" value="Genomic_DNA"/>
</dbReference>
<protein>
    <submittedName>
        <fullName evidence="8">Putative integral membrane protein</fullName>
    </submittedName>
</protein>
<dbReference type="RefSeq" id="WP_101466476.1">
    <property type="nucleotide sequence ID" value="NZ_PJMW01000002.1"/>
</dbReference>
<feature type="transmembrane region" description="Helical" evidence="6">
    <location>
        <begin position="53"/>
        <end position="73"/>
    </location>
</feature>
<dbReference type="AlphaFoldDB" id="A0A2N3VG12"/>
<feature type="domain" description="Lipopolysaccharide assembly protein A" evidence="7">
    <location>
        <begin position="74"/>
        <end position="124"/>
    </location>
</feature>
<evidence type="ECO:0000256" key="5">
    <source>
        <dbReference type="SAM" id="MobiDB-lite"/>
    </source>
</evidence>
<dbReference type="Proteomes" id="UP000233766">
    <property type="component" value="Unassembled WGS sequence"/>
</dbReference>
<gene>
    <name evidence="8" type="ORF">ATK86_4998</name>
</gene>
<evidence type="ECO:0000256" key="1">
    <source>
        <dbReference type="ARBA" id="ARBA00022475"/>
    </source>
</evidence>
<dbReference type="GO" id="GO:0005886">
    <property type="term" value="C:plasma membrane"/>
    <property type="evidence" value="ECO:0007669"/>
    <property type="project" value="InterPro"/>
</dbReference>
<feature type="transmembrane region" description="Helical" evidence="6">
    <location>
        <begin position="93"/>
        <end position="116"/>
    </location>
</feature>
<keyword evidence="9" id="KW-1185">Reference proteome</keyword>
<evidence type="ECO:0000256" key="3">
    <source>
        <dbReference type="ARBA" id="ARBA00022989"/>
    </source>
</evidence>
<reference evidence="8 9" key="1">
    <citation type="submission" date="2017-12" db="EMBL/GenBank/DDBJ databases">
        <title>Sequencing the genomes of 1000 Actinobacteria strains.</title>
        <authorList>
            <person name="Klenk H.-P."/>
        </authorList>
    </citation>
    <scope>NUCLEOTIDE SEQUENCE [LARGE SCALE GENOMIC DNA]</scope>
    <source>
        <strain evidence="8 9">DSM 44489</strain>
    </source>
</reference>
<name>A0A2N3VG12_9NOCA</name>